<dbReference type="GO" id="GO:0009089">
    <property type="term" value="P:lysine biosynthetic process via diaminopimelate"/>
    <property type="evidence" value="ECO:0007669"/>
    <property type="project" value="InterPro"/>
</dbReference>
<proteinExistence type="predicted"/>
<evidence type="ECO:0000256" key="2">
    <source>
        <dbReference type="ARBA" id="ARBA00023002"/>
    </source>
</evidence>
<dbReference type="Gene3D" id="3.40.50.720">
    <property type="entry name" value="NAD(P)-binding Rossmann-like Domain"/>
    <property type="match status" value="1"/>
</dbReference>
<evidence type="ECO:0000259" key="3">
    <source>
        <dbReference type="Pfam" id="PF01113"/>
    </source>
</evidence>
<dbReference type="Pfam" id="PF01113">
    <property type="entry name" value="DapB_N"/>
    <property type="match status" value="1"/>
</dbReference>
<organism evidence="4">
    <name type="scientific">marine metagenome</name>
    <dbReference type="NCBI Taxonomy" id="408172"/>
    <lineage>
        <taxon>unclassified sequences</taxon>
        <taxon>metagenomes</taxon>
        <taxon>ecological metagenomes</taxon>
    </lineage>
</organism>
<feature type="domain" description="Dihydrodipicolinate reductase N-terminal" evidence="3">
    <location>
        <begin position="9"/>
        <end position="74"/>
    </location>
</feature>
<dbReference type="AlphaFoldDB" id="A0A383AWU9"/>
<reference evidence="4" key="1">
    <citation type="submission" date="2018-05" db="EMBL/GenBank/DDBJ databases">
        <authorList>
            <person name="Lanie J.A."/>
            <person name="Ng W.-L."/>
            <person name="Kazmierczak K.M."/>
            <person name="Andrzejewski T.M."/>
            <person name="Davidsen T.M."/>
            <person name="Wayne K.J."/>
            <person name="Tettelin H."/>
            <person name="Glass J.I."/>
            <person name="Rusch D."/>
            <person name="Podicherti R."/>
            <person name="Tsui H.-C.T."/>
            <person name="Winkler M.E."/>
        </authorList>
    </citation>
    <scope>NUCLEOTIDE SEQUENCE</scope>
</reference>
<evidence type="ECO:0000256" key="1">
    <source>
        <dbReference type="ARBA" id="ARBA00022857"/>
    </source>
</evidence>
<dbReference type="InterPro" id="IPR036291">
    <property type="entry name" value="NAD(P)-bd_dom_sf"/>
</dbReference>
<dbReference type="GO" id="GO:0008839">
    <property type="term" value="F:4-hydroxy-tetrahydrodipicolinate reductase"/>
    <property type="evidence" value="ECO:0007669"/>
    <property type="project" value="InterPro"/>
</dbReference>
<dbReference type="EMBL" id="UINC01195177">
    <property type="protein sequence ID" value="SVE11618.1"/>
    <property type="molecule type" value="Genomic_DNA"/>
</dbReference>
<keyword evidence="2" id="KW-0560">Oxidoreductase</keyword>
<sequence>MEATDSGPIRVGVLGAAGRMGRAVADAVYEADGLTLVAAADPSAPDSEVNGVTVAAGVEALLDADPGLDVVVDAGASCVIQPGG</sequence>
<gene>
    <name evidence="4" type="ORF">METZ01_LOCUS464472</name>
</gene>
<keyword evidence="1" id="KW-0521">NADP</keyword>
<dbReference type="SUPFAM" id="SSF51735">
    <property type="entry name" value="NAD(P)-binding Rossmann-fold domains"/>
    <property type="match status" value="1"/>
</dbReference>
<dbReference type="InterPro" id="IPR000846">
    <property type="entry name" value="DapB_N"/>
</dbReference>
<name>A0A383AWU9_9ZZZZ</name>
<accession>A0A383AWU9</accession>
<evidence type="ECO:0000313" key="4">
    <source>
        <dbReference type="EMBL" id="SVE11618.1"/>
    </source>
</evidence>
<feature type="non-terminal residue" evidence="4">
    <location>
        <position position="84"/>
    </location>
</feature>
<protein>
    <recommendedName>
        <fullName evidence="3">Dihydrodipicolinate reductase N-terminal domain-containing protein</fullName>
    </recommendedName>
</protein>